<protein>
    <submittedName>
        <fullName evidence="2">Uncharacterized protein</fullName>
    </submittedName>
</protein>
<dbReference type="AlphaFoldDB" id="A0AAV2VWB7"/>
<organism evidence="2 3">
    <name type="scientific">Vibrio nigripulchritudo SOn1</name>
    <dbReference type="NCBI Taxonomy" id="1238450"/>
    <lineage>
        <taxon>Bacteria</taxon>
        <taxon>Pseudomonadati</taxon>
        <taxon>Pseudomonadota</taxon>
        <taxon>Gammaproteobacteria</taxon>
        <taxon>Vibrionales</taxon>
        <taxon>Vibrionaceae</taxon>
        <taxon>Vibrio</taxon>
    </lineage>
</organism>
<dbReference type="Proteomes" id="UP000018211">
    <property type="component" value="Unassembled WGS sequence"/>
</dbReference>
<accession>A0AAV2VWB7</accession>
<gene>
    <name evidence="2" type="ORF">VIBNISOn1_690005</name>
</gene>
<sequence>MDYSSIEFIIGAYLTAGVLGYSLGFNLLTFKRAAEVATSG</sequence>
<name>A0AAV2VWB7_9VIBR</name>
<evidence type="ECO:0000313" key="3">
    <source>
        <dbReference type="Proteomes" id="UP000018211"/>
    </source>
</evidence>
<reference evidence="2 3" key="1">
    <citation type="journal article" date="2013" name="ISME J.">
        <title>Comparative genomics of pathogenic lineages of Vibrio nigripulchritudo identifies virulence-associated traits.</title>
        <authorList>
            <person name="Goudenege D."/>
            <person name="Labreuche Y."/>
            <person name="Krin E."/>
            <person name="Ansquer D."/>
            <person name="Mangenot S."/>
            <person name="Calteau A."/>
            <person name="Medigue C."/>
            <person name="Mazel D."/>
            <person name="Polz M.F."/>
            <person name="Le Roux F."/>
        </authorList>
    </citation>
    <scope>NUCLEOTIDE SEQUENCE [LARGE SCALE GENOMIC DNA]</scope>
    <source>
        <strain evidence="2 3">SOn1</strain>
    </source>
</reference>
<keyword evidence="1" id="KW-0472">Membrane</keyword>
<feature type="transmembrane region" description="Helical" evidence="1">
    <location>
        <begin position="6"/>
        <end position="28"/>
    </location>
</feature>
<comment type="caution">
    <text evidence="2">The sequence shown here is derived from an EMBL/GenBank/DDBJ whole genome shotgun (WGS) entry which is preliminary data.</text>
</comment>
<dbReference type="RefSeq" id="WP_022613213.1">
    <property type="nucleotide sequence ID" value="NZ_LK391965.1"/>
</dbReference>
<evidence type="ECO:0000256" key="1">
    <source>
        <dbReference type="SAM" id="Phobius"/>
    </source>
</evidence>
<keyword evidence="1" id="KW-1133">Transmembrane helix</keyword>
<dbReference type="EMBL" id="CAOF01000163">
    <property type="protein sequence ID" value="CCO48887.1"/>
    <property type="molecule type" value="Genomic_DNA"/>
</dbReference>
<evidence type="ECO:0000313" key="2">
    <source>
        <dbReference type="EMBL" id="CCO48887.1"/>
    </source>
</evidence>
<keyword evidence="1" id="KW-0812">Transmembrane</keyword>
<proteinExistence type="predicted"/>